<dbReference type="EMBL" id="NBNE01002786">
    <property type="protein sequence ID" value="OWZ09450.1"/>
    <property type="molecule type" value="Genomic_DNA"/>
</dbReference>
<dbReference type="Proteomes" id="UP000198211">
    <property type="component" value="Unassembled WGS sequence"/>
</dbReference>
<keyword evidence="2" id="KW-1185">Reference proteome</keyword>
<sequence>MDTGCSPLDTWPLPINIKLNLKAKEVGRLHKEKKKAAARESVDRKWLASAEAGDKLGREQSGLVEAERRLTGIIVKYTESENKKPNFKRQKNLILESNLKLLHISNIEESAIVVDAEGSQTKTKGGLVEIIRIKDTFKLVEILKVCVQLGLDMYKWLIEDGHPSFPAEYHHVANEVVAEVLCTYFYKQTQELPQQADFEYPILYKANPPSWLSDAPFRACCERLMMDYLHCRFSGFVAATVKTKRTRASDEAPVDSTMRDQILCQVGVSRVGTVLIPLNVKNAHWHLSKAHLLLRLLEPRPLQKRCMFNLYPSEDQWPSRLRCDCTEQSNTVCCLQLWCLHLLDVCPTVHHWAARRHKWNCAPETSLGTVSLHAYRMSPSH</sequence>
<gene>
    <name evidence="1" type="ORF">PHMEG_00017847</name>
</gene>
<protein>
    <recommendedName>
        <fullName evidence="3">Ubiquitin-like protease family profile domain-containing protein</fullName>
    </recommendedName>
</protein>
<evidence type="ECO:0000313" key="1">
    <source>
        <dbReference type="EMBL" id="OWZ09450.1"/>
    </source>
</evidence>
<evidence type="ECO:0000313" key="2">
    <source>
        <dbReference type="Proteomes" id="UP000198211"/>
    </source>
</evidence>
<dbReference type="OrthoDB" id="127875at2759"/>
<evidence type="ECO:0008006" key="3">
    <source>
        <dbReference type="Google" id="ProtNLM"/>
    </source>
</evidence>
<organism evidence="1 2">
    <name type="scientific">Phytophthora megakarya</name>
    <dbReference type="NCBI Taxonomy" id="4795"/>
    <lineage>
        <taxon>Eukaryota</taxon>
        <taxon>Sar</taxon>
        <taxon>Stramenopiles</taxon>
        <taxon>Oomycota</taxon>
        <taxon>Peronosporomycetes</taxon>
        <taxon>Peronosporales</taxon>
        <taxon>Peronosporaceae</taxon>
        <taxon>Phytophthora</taxon>
    </lineage>
</organism>
<name>A0A225VXZ9_9STRA</name>
<dbReference type="AlphaFoldDB" id="A0A225VXZ9"/>
<comment type="caution">
    <text evidence="1">The sequence shown here is derived from an EMBL/GenBank/DDBJ whole genome shotgun (WGS) entry which is preliminary data.</text>
</comment>
<accession>A0A225VXZ9</accession>
<reference evidence="2" key="1">
    <citation type="submission" date="2017-03" db="EMBL/GenBank/DDBJ databases">
        <title>Phytopthora megakarya and P. palmivora, two closely related causual agents of cacao black pod achieved similar genome size and gene model numbers by different mechanisms.</title>
        <authorList>
            <person name="Ali S."/>
            <person name="Shao J."/>
            <person name="Larry D.J."/>
            <person name="Kronmiller B."/>
            <person name="Shen D."/>
            <person name="Strem M.D."/>
            <person name="Melnick R.L."/>
            <person name="Guiltinan M.J."/>
            <person name="Tyler B.M."/>
            <person name="Meinhardt L.W."/>
            <person name="Bailey B.A."/>
        </authorList>
    </citation>
    <scope>NUCLEOTIDE SEQUENCE [LARGE SCALE GENOMIC DNA]</scope>
    <source>
        <strain evidence="2">zdho120</strain>
    </source>
</reference>
<proteinExistence type="predicted"/>